<dbReference type="Pfam" id="PF00984">
    <property type="entry name" value="UDPG_MGDP_dh"/>
    <property type="match status" value="1"/>
</dbReference>
<dbReference type="InterPro" id="IPR017476">
    <property type="entry name" value="UDP-Glc/GDP-Man"/>
</dbReference>
<evidence type="ECO:0000313" key="5">
    <source>
        <dbReference type="EMBL" id="CAB4973122.1"/>
    </source>
</evidence>
<dbReference type="SMART" id="SM00984">
    <property type="entry name" value="UDPG_MGDP_dh_C"/>
    <property type="match status" value="1"/>
</dbReference>
<dbReference type="SUPFAM" id="SSF51735">
    <property type="entry name" value="NAD(P)-binding Rossmann-fold domains"/>
    <property type="match status" value="1"/>
</dbReference>
<dbReference type="GO" id="GO:0016616">
    <property type="term" value="F:oxidoreductase activity, acting on the CH-OH group of donors, NAD or NADP as acceptor"/>
    <property type="evidence" value="ECO:0007669"/>
    <property type="project" value="InterPro"/>
</dbReference>
<dbReference type="InterPro" id="IPR036220">
    <property type="entry name" value="UDP-Glc/GDP-Man_DH_C_sf"/>
</dbReference>
<feature type="domain" description="UDP-glucose/GDP-mannose dehydrogenase C-terminal" evidence="3">
    <location>
        <begin position="350"/>
        <end position="444"/>
    </location>
</feature>
<dbReference type="AlphaFoldDB" id="A0A6J6XND3"/>
<evidence type="ECO:0000259" key="3">
    <source>
        <dbReference type="SMART" id="SM00984"/>
    </source>
</evidence>
<accession>A0A6J6XND3</accession>
<dbReference type="GO" id="GO:0016628">
    <property type="term" value="F:oxidoreductase activity, acting on the CH-CH group of donors, NAD or NADP as acceptor"/>
    <property type="evidence" value="ECO:0007669"/>
    <property type="project" value="InterPro"/>
</dbReference>
<keyword evidence="1" id="KW-0560">Oxidoreductase</keyword>
<evidence type="ECO:0000256" key="2">
    <source>
        <dbReference type="ARBA" id="ARBA00023027"/>
    </source>
</evidence>
<dbReference type="PANTHER" id="PTHR43491:SF1">
    <property type="entry name" value="UDP-N-ACETYL-D-MANNOSAMINE DEHYDROGENASE"/>
    <property type="match status" value="1"/>
</dbReference>
<dbReference type="SUPFAM" id="SSF48179">
    <property type="entry name" value="6-phosphogluconate dehydrogenase C-terminal domain-like"/>
    <property type="match status" value="1"/>
</dbReference>
<dbReference type="EMBL" id="CAFAAJ010000038">
    <property type="protein sequence ID" value="CAB4798302.1"/>
    <property type="molecule type" value="Genomic_DNA"/>
</dbReference>
<dbReference type="NCBIfam" id="TIGR03026">
    <property type="entry name" value="NDP-sugDHase"/>
    <property type="match status" value="1"/>
</dbReference>
<sequence length="450" mass="48284">MLKNGKYPDELREVAGSMRLGRKTADNNGEAPPECVAVLGLGYVGIPLALRAVQVGYRVVGFDVDDHKVSNLSLGRSHVGDVANDELAAALETGRFLPTTHSRDLVGFDVAVITVPTPLTDGSPDLSSIESAAWMIAEFVRPECTVILESTSYPGTTEEVLGPILEAGSGLRAGRDFHLGFSPERIDPGNRAWTFTNTPKIVSGVDEVSTKAVQAFYDNLVDRTVPVSGTREAELCKLLENTFRYVNIALVNELAVHAHGLGINIWEALSAASTKPFGFMPFFPGPGVGGHCLPVDPSYLSWKIERDLGVTSRFIQASNEVNAMMPAYVVERVCSGLAKRGLPIEGAKILVLGLAYKKNSEDVRGTPAVPVVTGLLACGAAVRVHDPHVGTHPIDRLAPRVDLAAEELLAADAVVLVTDHDDVDYELVSLHSSYVFDARNRLSGERVEAL</sequence>
<dbReference type="InterPro" id="IPR036291">
    <property type="entry name" value="NAD(P)-bd_dom_sf"/>
</dbReference>
<protein>
    <submittedName>
        <fullName evidence="4">Unannotated protein</fullName>
    </submittedName>
</protein>
<dbReference type="EMBL" id="CAFBON010000002">
    <property type="protein sequence ID" value="CAB4973122.1"/>
    <property type="molecule type" value="Genomic_DNA"/>
</dbReference>
<dbReference type="PIRSF" id="PIRSF500136">
    <property type="entry name" value="UDP_ManNAc_DH"/>
    <property type="match status" value="1"/>
</dbReference>
<dbReference type="SUPFAM" id="SSF52413">
    <property type="entry name" value="UDP-glucose/GDP-mannose dehydrogenase C-terminal domain"/>
    <property type="match status" value="1"/>
</dbReference>
<organism evidence="4">
    <name type="scientific">freshwater metagenome</name>
    <dbReference type="NCBI Taxonomy" id="449393"/>
    <lineage>
        <taxon>unclassified sequences</taxon>
        <taxon>metagenomes</taxon>
        <taxon>ecological metagenomes</taxon>
    </lineage>
</organism>
<name>A0A6J6XND3_9ZZZZ</name>
<dbReference type="GO" id="GO:0000271">
    <property type="term" value="P:polysaccharide biosynthetic process"/>
    <property type="evidence" value="ECO:0007669"/>
    <property type="project" value="InterPro"/>
</dbReference>
<dbReference type="Pfam" id="PF03720">
    <property type="entry name" value="UDPG_MGDP_dh_C"/>
    <property type="match status" value="1"/>
</dbReference>
<dbReference type="InterPro" id="IPR001732">
    <property type="entry name" value="UDP-Glc/GDP-Man_DH_N"/>
</dbReference>
<evidence type="ECO:0000256" key="1">
    <source>
        <dbReference type="ARBA" id="ARBA00023002"/>
    </source>
</evidence>
<reference evidence="4" key="1">
    <citation type="submission" date="2020-05" db="EMBL/GenBank/DDBJ databases">
        <authorList>
            <person name="Chiriac C."/>
            <person name="Salcher M."/>
            <person name="Ghai R."/>
            <person name="Kavagutti S V."/>
        </authorList>
    </citation>
    <scope>NUCLEOTIDE SEQUENCE</scope>
</reference>
<dbReference type="GO" id="GO:0051287">
    <property type="term" value="F:NAD binding"/>
    <property type="evidence" value="ECO:0007669"/>
    <property type="project" value="InterPro"/>
</dbReference>
<dbReference type="InterPro" id="IPR008927">
    <property type="entry name" value="6-PGluconate_DH-like_C_sf"/>
</dbReference>
<dbReference type="InterPro" id="IPR014027">
    <property type="entry name" value="UDP-Glc/GDP-Man_DH_C"/>
</dbReference>
<dbReference type="InterPro" id="IPR014026">
    <property type="entry name" value="UDP-Glc/GDP-Man_DH_dimer"/>
</dbReference>
<keyword evidence="2" id="KW-0520">NAD</keyword>
<evidence type="ECO:0000313" key="4">
    <source>
        <dbReference type="EMBL" id="CAB4798302.1"/>
    </source>
</evidence>
<dbReference type="PANTHER" id="PTHR43491">
    <property type="entry name" value="UDP-N-ACETYL-D-MANNOSAMINE DEHYDROGENASE"/>
    <property type="match status" value="1"/>
</dbReference>
<proteinExistence type="predicted"/>
<dbReference type="Pfam" id="PF03721">
    <property type="entry name" value="UDPG_MGDP_dh_N"/>
    <property type="match status" value="1"/>
</dbReference>
<dbReference type="PIRSF" id="PIRSF000124">
    <property type="entry name" value="UDPglc_GDPman_dh"/>
    <property type="match status" value="1"/>
</dbReference>
<dbReference type="Gene3D" id="3.40.50.720">
    <property type="entry name" value="NAD(P)-binding Rossmann-like Domain"/>
    <property type="match status" value="2"/>
</dbReference>
<dbReference type="InterPro" id="IPR028359">
    <property type="entry name" value="UDP_ManNAc/GlcNAc_DH"/>
</dbReference>
<gene>
    <name evidence="4" type="ORF">UFOPK3001_00786</name>
    <name evidence="5" type="ORF">UFOPK3954_00047</name>
</gene>